<gene>
    <name evidence="8" type="ORF">LRAMOSA10875</name>
</gene>
<dbReference type="EMBL" id="LK023333">
    <property type="protein sequence ID" value="CDS09515.1"/>
    <property type="molecule type" value="Genomic_DNA"/>
</dbReference>
<proteinExistence type="predicted"/>
<dbReference type="GO" id="GO:0043565">
    <property type="term" value="F:sequence-specific DNA binding"/>
    <property type="evidence" value="ECO:0007669"/>
    <property type="project" value="InterPro"/>
</dbReference>
<evidence type="ECO:0000256" key="2">
    <source>
        <dbReference type="ARBA" id="ARBA00023015"/>
    </source>
</evidence>
<organism evidence="8">
    <name type="scientific">Lichtheimia ramosa</name>
    <dbReference type="NCBI Taxonomy" id="688394"/>
    <lineage>
        <taxon>Eukaryota</taxon>
        <taxon>Fungi</taxon>
        <taxon>Fungi incertae sedis</taxon>
        <taxon>Mucoromycota</taxon>
        <taxon>Mucoromycotina</taxon>
        <taxon>Mucoromycetes</taxon>
        <taxon>Mucorales</taxon>
        <taxon>Lichtheimiaceae</taxon>
        <taxon>Lichtheimia</taxon>
    </lineage>
</organism>
<dbReference type="OrthoDB" id="2362414at2759"/>
<feature type="compositionally biased region" description="Low complexity" evidence="6">
    <location>
        <begin position="103"/>
        <end position="115"/>
    </location>
</feature>
<feature type="domain" description="WRKY" evidence="7">
    <location>
        <begin position="285"/>
        <end position="322"/>
    </location>
</feature>
<keyword evidence="3" id="KW-0238">DNA-binding</keyword>
<reference evidence="8" key="1">
    <citation type="journal article" date="2014" name="Genome Announc.">
        <title>De novo whole-genome sequence and genome annotation of Lichtheimia ramosa.</title>
        <authorList>
            <person name="Linde J."/>
            <person name="Schwartze V."/>
            <person name="Binder U."/>
            <person name="Lass-Florl C."/>
            <person name="Voigt K."/>
            <person name="Horn F."/>
        </authorList>
    </citation>
    <scope>NUCLEOTIDE SEQUENCE</scope>
    <source>
        <strain evidence="8">JMRC FSU:6197</strain>
    </source>
</reference>
<sequence>MNDYPQYTAISPPASREMKSVPLYQHDQIPYSSFQQQQQQPKRPSEDLSNPINGDLQDVIFYYQSQPDMLRLILQSKVEEDRRRAEEAKLRAKELDLLMLQQQQQQQQQAQPSQQTSFNHITQTPTPVSFDDQPSLTRRPTPDTLISDHRSPATSISMGGTSTHSDHSEIFSPITTSSAAPAGPGNVAMYPMDSYPPVSKPSLSSSPIMPNNSTTAMMDEHVFHLSSSDMFSSSYPSQSLQQNAPSESSPPVQRYEPYYPHRQRRRREMQAVTKIVETREYPYVDGYFWKNNGNTIQKKTGNKSVYYKCSNSVKGCPVNKTVTWKGNGEYLIKYRGEHLPDCGHVERVLDM</sequence>
<dbReference type="PROSITE" id="PS50811">
    <property type="entry name" value="WRKY"/>
    <property type="match status" value="1"/>
</dbReference>
<dbReference type="AlphaFoldDB" id="A0A077WQ77"/>
<protein>
    <recommendedName>
        <fullName evidence="7">WRKY domain-containing protein</fullName>
    </recommendedName>
</protein>
<name>A0A077WQ77_9FUNG</name>
<feature type="region of interest" description="Disordered" evidence="6">
    <location>
        <begin position="233"/>
        <end position="255"/>
    </location>
</feature>
<dbReference type="Pfam" id="PF03106">
    <property type="entry name" value="WRKY"/>
    <property type="match status" value="1"/>
</dbReference>
<dbReference type="SUPFAM" id="SSF118290">
    <property type="entry name" value="WRKY DNA-binding domain"/>
    <property type="match status" value="1"/>
</dbReference>
<dbReference type="InterPro" id="IPR036576">
    <property type="entry name" value="WRKY_dom_sf"/>
</dbReference>
<keyword evidence="5" id="KW-0539">Nucleus</keyword>
<comment type="subcellular location">
    <subcellularLocation>
        <location evidence="1">Nucleus</location>
    </subcellularLocation>
</comment>
<feature type="compositionally biased region" description="Polar residues" evidence="6">
    <location>
        <begin position="152"/>
        <end position="163"/>
    </location>
</feature>
<accession>A0A077WQ77</accession>
<evidence type="ECO:0000313" key="8">
    <source>
        <dbReference type="EMBL" id="CDS09515.1"/>
    </source>
</evidence>
<feature type="region of interest" description="Disordered" evidence="6">
    <location>
        <begin position="28"/>
        <end position="53"/>
    </location>
</feature>
<evidence type="ECO:0000256" key="6">
    <source>
        <dbReference type="SAM" id="MobiDB-lite"/>
    </source>
</evidence>
<evidence type="ECO:0000256" key="5">
    <source>
        <dbReference type="ARBA" id="ARBA00023242"/>
    </source>
</evidence>
<dbReference type="Gene3D" id="2.20.25.80">
    <property type="entry name" value="WRKY domain"/>
    <property type="match status" value="1"/>
</dbReference>
<keyword evidence="4" id="KW-0804">Transcription</keyword>
<evidence type="ECO:0000259" key="7">
    <source>
        <dbReference type="PROSITE" id="PS50811"/>
    </source>
</evidence>
<dbReference type="SMART" id="SM00774">
    <property type="entry name" value="WRKY"/>
    <property type="match status" value="1"/>
</dbReference>
<feature type="region of interest" description="Disordered" evidence="6">
    <location>
        <begin position="103"/>
        <end position="169"/>
    </location>
</feature>
<dbReference type="InterPro" id="IPR003657">
    <property type="entry name" value="WRKY_dom"/>
</dbReference>
<dbReference type="GO" id="GO:0003700">
    <property type="term" value="F:DNA-binding transcription factor activity"/>
    <property type="evidence" value="ECO:0007669"/>
    <property type="project" value="InterPro"/>
</dbReference>
<feature type="compositionally biased region" description="Polar residues" evidence="6">
    <location>
        <begin position="240"/>
        <end position="251"/>
    </location>
</feature>
<dbReference type="GO" id="GO:0005634">
    <property type="term" value="C:nucleus"/>
    <property type="evidence" value="ECO:0007669"/>
    <property type="project" value="UniProtKB-SubCell"/>
</dbReference>
<evidence type="ECO:0000256" key="4">
    <source>
        <dbReference type="ARBA" id="ARBA00023163"/>
    </source>
</evidence>
<evidence type="ECO:0000256" key="3">
    <source>
        <dbReference type="ARBA" id="ARBA00023125"/>
    </source>
</evidence>
<feature type="compositionally biased region" description="Polar residues" evidence="6">
    <location>
        <begin position="116"/>
        <end position="138"/>
    </location>
</feature>
<keyword evidence="2" id="KW-0805">Transcription regulation</keyword>
<evidence type="ECO:0000256" key="1">
    <source>
        <dbReference type="ARBA" id="ARBA00004123"/>
    </source>
</evidence>